<protein>
    <recommendedName>
        <fullName evidence="2">Transposase (putative) gypsy type domain-containing protein</fullName>
    </recommendedName>
</protein>
<evidence type="ECO:0000256" key="1">
    <source>
        <dbReference type="SAM" id="MobiDB-lite"/>
    </source>
</evidence>
<evidence type="ECO:0000259" key="2">
    <source>
        <dbReference type="Pfam" id="PF04195"/>
    </source>
</evidence>
<dbReference type="AlphaFoldDB" id="A0A251UGK5"/>
<evidence type="ECO:0000313" key="3">
    <source>
        <dbReference type="EMBL" id="OTG21441.1"/>
    </source>
</evidence>
<dbReference type="Proteomes" id="UP000215914">
    <property type="component" value="Chromosome 7"/>
</dbReference>
<dbReference type="InterPro" id="IPR007321">
    <property type="entry name" value="Transposase_28"/>
</dbReference>
<feature type="compositionally biased region" description="Basic and acidic residues" evidence="1">
    <location>
        <begin position="333"/>
        <end position="344"/>
    </location>
</feature>
<reference evidence="4" key="1">
    <citation type="journal article" date="2017" name="Nature">
        <title>The sunflower genome provides insights into oil metabolism, flowering and Asterid evolution.</title>
        <authorList>
            <person name="Badouin H."/>
            <person name="Gouzy J."/>
            <person name="Grassa C.J."/>
            <person name="Murat F."/>
            <person name="Staton S.E."/>
            <person name="Cottret L."/>
            <person name="Lelandais-Briere C."/>
            <person name="Owens G.L."/>
            <person name="Carrere S."/>
            <person name="Mayjonade B."/>
            <person name="Legrand L."/>
            <person name="Gill N."/>
            <person name="Kane N.C."/>
            <person name="Bowers J.E."/>
            <person name="Hubner S."/>
            <person name="Bellec A."/>
            <person name="Berard A."/>
            <person name="Berges H."/>
            <person name="Blanchet N."/>
            <person name="Boniface M.C."/>
            <person name="Brunel D."/>
            <person name="Catrice O."/>
            <person name="Chaidir N."/>
            <person name="Claudel C."/>
            <person name="Donnadieu C."/>
            <person name="Faraut T."/>
            <person name="Fievet G."/>
            <person name="Helmstetter N."/>
            <person name="King M."/>
            <person name="Knapp S.J."/>
            <person name="Lai Z."/>
            <person name="Le Paslier M.C."/>
            <person name="Lippi Y."/>
            <person name="Lorenzon L."/>
            <person name="Mandel J.R."/>
            <person name="Marage G."/>
            <person name="Marchand G."/>
            <person name="Marquand E."/>
            <person name="Bret-Mestries E."/>
            <person name="Morien E."/>
            <person name="Nambeesan S."/>
            <person name="Nguyen T."/>
            <person name="Pegot-Espagnet P."/>
            <person name="Pouilly N."/>
            <person name="Raftis F."/>
            <person name="Sallet E."/>
            <person name="Schiex T."/>
            <person name="Thomas J."/>
            <person name="Vandecasteele C."/>
            <person name="Vares D."/>
            <person name="Vear F."/>
            <person name="Vautrin S."/>
            <person name="Crespi M."/>
            <person name="Mangin B."/>
            <person name="Burke J.M."/>
            <person name="Salse J."/>
            <person name="Munos S."/>
            <person name="Vincourt P."/>
            <person name="Rieseberg L.H."/>
            <person name="Langlade N.B."/>
        </authorList>
    </citation>
    <scope>NUCLEOTIDE SEQUENCE [LARGE SCALE GENOMIC DNA]</scope>
    <source>
        <strain evidence="4">cv. SF193</strain>
    </source>
</reference>
<accession>A0A251UGK5</accession>
<feature type="region of interest" description="Disordered" evidence="1">
    <location>
        <begin position="316"/>
        <end position="344"/>
    </location>
</feature>
<dbReference type="PANTHER" id="PTHR31099:SF49">
    <property type="entry name" value="MYOSIN HEAVY CHAIN-LIKE PROTEIN"/>
    <property type="match status" value="1"/>
</dbReference>
<proteinExistence type="predicted"/>
<sequence length="460" mass="50552">MGFRSEWGAQYPTAGSTAVDAPPGCITLYAAFFREGNFRLSITKFTASVLRNYGLHISQINAIGLPRITHFEFVCRSCRIEPTFEMFNVFYSVTYNTGFYSFNARTGVSTVCSVPLKRLHDWKQKFFYIRRGVIPMDMHYRLVSEGIPKVDVLADYAAQDWYKKITHKATAISQLDEMALVGAGMSLLWIPKNPLGVPVYNYQGKFGYSLINVLDPKAAGAMVEALQEDGKPTWLDQIRGRFLHPSDESFSKYANVSLGEDDGDDPVDPIREEVVVLSSGSSDESLGGLTSYYARSGTAQGGVDEPIQEVVGDDVETPFAPSSQVEARKKAKADKSDKGEKRVEGKTAGIFCDRPSALPFLDYVVISDTLSGLGAGEKPRGSDPEDRATLSEHMRKKALEDKKRKLDELAAALLASKKAKLHKEAHPAPSESEIDMGIFSEQRGNLLEEIFAASAPTGNG</sequence>
<dbReference type="InParanoid" id="A0A251UGK5"/>
<dbReference type="Pfam" id="PF04195">
    <property type="entry name" value="Transposase_28"/>
    <property type="match status" value="1"/>
</dbReference>
<feature type="compositionally biased region" description="Basic and acidic residues" evidence="1">
    <location>
        <begin position="377"/>
        <end position="391"/>
    </location>
</feature>
<feature type="domain" description="Transposase (putative) gypsy type" evidence="2">
    <location>
        <begin position="33"/>
        <end position="94"/>
    </location>
</feature>
<evidence type="ECO:0000313" key="4">
    <source>
        <dbReference type="Proteomes" id="UP000215914"/>
    </source>
</evidence>
<dbReference type="EMBL" id="CM007896">
    <property type="protein sequence ID" value="OTG21441.1"/>
    <property type="molecule type" value="Genomic_DNA"/>
</dbReference>
<name>A0A251UGK5_HELAN</name>
<gene>
    <name evidence="3" type="ORF">HannXRQ_Chr07g0204211</name>
</gene>
<organism evidence="3 4">
    <name type="scientific">Helianthus annuus</name>
    <name type="common">Common sunflower</name>
    <dbReference type="NCBI Taxonomy" id="4232"/>
    <lineage>
        <taxon>Eukaryota</taxon>
        <taxon>Viridiplantae</taxon>
        <taxon>Streptophyta</taxon>
        <taxon>Embryophyta</taxon>
        <taxon>Tracheophyta</taxon>
        <taxon>Spermatophyta</taxon>
        <taxon>Magnoliopsida</taxon>
        <taxon>eudicotyledons</taxon>
        <taxon>Gunneridae</taxon>
        <taxon>Pentapetalae</taxon>
        <taxon>asterids</taxon>
        <taxon>campanulids</taxon>
        <taxon>Asterales</taxon>
        <taxon>Asteraceae</taxon>
        <taxon>Asteroideae</taxon>
        <taxon>Heliantheae alliance</taxon>
        <taxon>Heliantheae</taxon>
        <taxon>Helianthus</taxon>
    </lineage>
</organism>
<keyword evidence="4" id="KW-1185">Reference proteome</keyword>
<dbReference type="PANTHER" id="PTHR31099">
    <property type="entry name" value="OS06G0165300 PROTEIN"/>
    <property type="match status" value="1"/>
</dbReference>
<feature type="region of interest" description="Disordered" evidence="1">
    <location>
        <begin position="372"/>
        <end position="391"/>
    </location>
</feature>